<evidence type="ECO:0000313" key="2">
    <source>
        <dbReference type="EMBL" id="GGJ89448.1"/>
    </source>
</evidence>
<feature type="chain" id="PRO_5035257812" description="DUF4360 domain-containing protein" evidence="1">
    <location>
        <begin position="28"/>
        <end position="201"/>
    </location>
</feature>
<evidence type="ECO:0000313" key="3">
    <source>
        <dbReference type="Proteomes" id="UP000649739"/>
    </source>
</evidence>
<dbReference type="PANTHER" id="PTHR38847:SF1">
    <property type="entry name" value="PSEUDOURIDINE SYNTHASE RSUA_RLUA-LIKE DOMAIN-CONTAINING PROTEIN"/>
    <property type="match status" value="1"/>
</dbReference>
<keyword evidence="1" id="KW-0732">Signal</keyword>
<comment type="caution">
    <text evidence="2">The sequence shown here is derived from an EMBL/GenBank/DDBJ whole genome shotgun (WGS) entry which is preliminary data.</text>
</comment>
<reference evidence="2" key="1">
    <citation type="journal article" date="2014" name="Int. J. Syst. Evol. Microbiol.">
        <title>Complete genome sequence of Corynebacterium casei LMG S-19264T (=DSM 44701T), isolated from a smear-ripened cheese.</title>
        <authorList>
            <consortium name="US DOE Joint Genome Institute (JGI-PGF)"/>
            <person name="Walter F."/>
            <person name="Albersmeier A."/>
            <person name="Kalinowski J."/>
            <person name="Ruckert C."/>
        </authorList>
    </citation>
    <scope>NUCLEOTIDE SEQUENCE</scope>
    <source>
        <strain evidence="2">JCM 3090</strain>
    </source>
</reference>
<gene>
    <name evidence="2" type="ORF">GCM10010123_18870</name>
</gene>
<evidence type="ECO:0008006" key="4">
    <source>
        <dbReference type="Google" id="ProtNLM"/>
    </source>
</evidence>
<reference evidence="2" key="2">
    <citation type="submission" date="2020-09" db="EMBL/GenBank/DDBJ databases">
        <authorList>
            <person name="Sun Q."/>
            <person name="Ohkuma M."/>
        </authorList>
    </citation>
    <scope>NUCLEOTIDE SEQUENCE</scope>
    <source>
        <strain evidence="2">JCM 3090</strain>
    </source>
</reference>
<dbReference type="PANTHER" id="PTHR38847">
    <property type="match status" value="1"/>
</dbReference>
<keyword evidence="3" id="KW-1185">Reference proteome</keyword>
<feature type="signal peptide" evidence="1">
    <location>
        <begin position="1"/>
        <end position="27"/>
    </location>
</feature>
<sequence length="201" mass="21467">MRKAARSIGATAVLLVAIGVAAPVAAAADEPNVEIASAVYEGSGCPKRGDARASLDGDRIKVNYERLSVRAGGSGEPSSERHNCVTNLKLRVDEGWQYAIGRLSMSGYATLKRGATGTAIATHWHAGLPSTGEARNDLSGPYDDEFDSYDRQHGNWSECDANRALNINAQVFVEAKGTGGSSELQLNERRGLTAELKFRRC</sequence>
<protein>
    <recommendedName>
        <fullName evidence="4">DUF4360 domain-containing protein</fullName>
    </recommendedName>
</protein>
<proteinExistence type="predicted"/>
<organism evidence="2 3">
    <name type="scientific">Pilimelia anulata</name>
    <dbReference type="NCBI Taxonomy" id="53371"/>
    <lineage>
        <taxon>Bacteria</taxon>
        <taxon>Bacillati</taxon>
        <taxon>Actinomycetota</taxon>
        <taxon>Actinomycetes</taxon>
        <taxon>Micromonosporales</taxon>
        <taxon>Micromonosporaceae</taxon>
        <taxon>Pilimelia</taxon>
    </lineage>
</organism>
<dbReference type="Pfam" id="PF14273">
    <property type="entry name" value="DUF4360"/>
    <property type="match status" value="1"/>
</dbReference>
<name>A0A8J3B9F3_9ACTN</name>
<dbReference type="Proteomes" id="UP000649739">
    <property type="component" value="Unassembled WGS sequence"/>
</dbReference>
<dbReference type="InterPro" id="IPR025649">
    <property type="entry name" value="DUF4360"/>
</dbReference>
<accession>A0A8J3B9F3</accession>
<dbReference type="AlphaFoldDB" id="A0A8J3B9F3"/>
<evidence type="ECO:0000256" key="1">
    <source>
        <dbReference type="SAM" id="SignalP"/>
    </source>
</evidence>
<dbReference type="EMBL" id="BMQB01000003">
    <property type="protein sequence ID" value="GGJ89448.1"/>
    <property type="molecule type" value="Genomic_DNA"/>
</dbReference>